<dbReference type="SUPFAM" id="SSF51445">
    <property type="entry name" value="(Trans)glycosidases"/>
    <property type="match status" value="1"/>
</dbReference>
<dbReference type="InterPro" id="IPR036156">
    <property type="entry name" value="Beta-gal/glucu_dom_sf"/>
</dbReference>
<name>A0A089MQ28_PAEBO</name>
<gene>
    <name evidence="8" type="ORF">PBOR_17970</name>
</gene>
<evidence type="ECO:0000256" key="4">
    <source>
        <dbReference type="ARBA" id="ARBA00022801"/>
    </source>
</evidence>
<dbReference type="Gene3D" id="3.20.20.80">
    <property type="entry name" value="Glycosidases"/>
    <property type="match status" value="1"/>
</dbReference>
<feature type="domain" description="Glycoside hydrolase family 2 immunoglobulin-like beta-sandwich" evidence="6">
    <location>
        <begin position="168"/>
        <end position="264"/>
    </location>
</feature>
<dbReference type="Proteomes" id="UP000029518">
    <property type="component" value="Chromosome"/>
</dbReference>
<evidence type="ECO:0000256" key="2">
    <source>
        <dbReference type="ARBA" id="ARBA00007401"/>
    </source>
</evidence>
<dbReference type="HOGENOM" id="CLU_009735_0_0_9"/>
<evidence type="ECO:0000259" key="6">
    <source>
        <dbReference type="Pfam" id="PF00703"/>
    </source>
</evidence>
<dbReference type="EC" id="3.2.1.23" evidence="3"/>
<dbReference type="PANTHER" id="PTHR46323">
    <property type="entry name" value="BETA-GALACTOSIDASE"/>
    <property type="match status" value="1"/>
</dbReference>
<evidence type="ECO:0000256" key="1">
    <source>
        <dbReference type="ARBA" id="ARBA00001412"/>
    </source>
</evidence>
<keyword evidence="4" id="KW-0378">Hydrolase</keyword>
<dbReference type="Gene3D" id="2.60.40.10">
    <property type="entry name" value="Immunoglobulins"/>
    <property type="match status" value="1"/>
</dbReference>
<evidence type="ECO:0000256" key="5">
    <source>
        <dbReference type="ARBA" id="ARBA00023295"/>
    </source>
</evidence>
<dbReference type="GO" id="GO:0005990">
    <property type="term" value="P:lactose catabolic process"/>
    <property type="evidence" value="ECO:0007669"/>
    <property type="project" value="TreeGrafter"/>
</dbReference>
<dbReference type="InterPro" id="IPR006102">
    <property type="entry name" value="Ig-like_GH2"/>
</dbReference>
<dbReference type="GO" id="GO:0004565">
    <property type="term" value="F:beta-galactosidase activity"/>
    <property type="evidence" value="ECO:0007669"/>
    <property type="project" value="UniProtKB-EC"/>
</dbReference>
<dbReference type="Pfam" id="PF00703">
    <property type="entry name" value="Glyco_hydro_2"/>
    <property type="match status" value="1"/>
</dbReference>
<dbReference type="Pfam" id="PF02836">
    <property type="entry name" value="Glyco_hydro_2_C"/>
    <property type="match status" value="1"/>
</dbReference>
<dbReference type="InterPro" id="IPR017853">
    <property type="entry name" value="GH"/>
</dbReference>
<dbReference type="KEGG" id="pbd:PBOR_17970"/>
<keyword evidence="5" id="KW-0326">Glycosidase</keyword>
<evidence type="ECO:0000259" key="7">
    <source>
        <dbReference type="Pfam" id="PF02836"/>
    </source>
</evidence>
<dbReference type="OrthoDB" id="9814867at2"/>
<accession>A0A089MQ28</accession>
<proteinExistence type="inferred from homology"/>
<dbReference type="AlphaFoldDB" id="A0A089MQ28"/>
<comment type="similarity">
    <text evidence="2">Belongs to the glycosyl hydrolase 2 family.</text>
</comment>
<organism evidence="8 9">
    <name type="scientific">Paenibacillus borealis</name>
    <dbReference type="NCBI Taxonomy" id="160799"/>
    <lineage>
        <taxon>Bacteria</taxon>
        <taxon>Bacillati</taxon>
        <taxon>Bacillota</taxon>
        <taxon>Bacilli</taxon>
        <taxon>Bacillales</taxon>
        <taxon>Paenibacillaceae</taxon>
        <taxon>Paenibacillus</taxon>
    </lineage>
</organism>
<dbReference type="InterPro" id="IPR050347">
    <property type="entry name" value="Bact_Beta-galactosidase"/>
</dbReference>
<dbReference type="PANTHER" id="PTHR46323:SF2">
    <property type="entry name" value="BETA-GALACTOSIDASE"/>
    <property type="match status" value="1"/>
</dbReference>
<dbReference type="InterPro" id="IPR008979">
    <property type="entry name" value="Galactose-bd-like_sf"/>
</dbReference>
<protein>
    <recommendedName>
        <fullName evidence="3">beta-galactosidase</fullName>
        <ecNumber evidence="3">3.2.1.23</ecNumber>
    </recommendedName>
</protein>
<feature type="domain" description="Glycoside hydrolase family 2 catalytic" evidence="7">
    <location>
        <begin position="270"/>
        <end position="420"/>
    </location>
</feature>
<dbReference type="SUPFAM" id="SSF49303">
    <property type="entry name" value="beta-Galactosidase/glucuronidase domain"/>
    <property type="match status" value="1"/>
</dbReference>
<dbReference type="Gene3D" id="2.60.120.260">
    <property type="entry name" value="Galactose-binding domain-like"/>
    <property type="match status" value="1"/>
</dbReference>
<dbReference type="InterPro" id="IPR013783">
    <property type="entry name" value="Ig-like_fold"/>
</dbReference>
<evidence type="ECO:0000313" key="8">
    <source>
        <dbReference type="EMBL" id="AIQ58619.1"/>
    </source>
</evidence>
<evidence type="ECO:0000313" key="9">
    <source>
        <dbReference type="Proteomes" id="UP000029518"/>
    </source>
</evidence>
<dbReference type="EMBL" id="CP009285">
    <property type="protein sequence ID" value="AIQ58619.1"/>
    <property type="molecule type" value="Genomic_DNA"/>
</dbReference>
<dbReference type="InterPro" id="IPR006103">
    <property type="entry name" value="Glyco_hydro_2_cat"/>
</dbReference>
<reference evidence="8" key="1">
    <citation type="submission" date="2014-08" db="EMBL/GenBank/DDBJ databases">
        <title>Comparative genomics of the Paenibacillus odorifer group.</title>
        <authorList>
            <person name="den Bakker H.C."/>
            <person name="Tsai Y.-C.Y.-C."/>
            <person name="Martin N."/>
            <person name="Korlach J."/>
            <person name="Wiedmann M."/>
        </authorList>
    </citation>
    <scope>NUCLEOTIDE SEQUENCE [LARGE SCALE GENOMIC DNA]</scope>
    <source>
        <strain evidence="8">DSM 13188</strain>
    </source>
</reference>
<sequence length="934" mass="104114">MQTKISLEGEWKLQLDESKQGLVLPFTDVITLPGTTSHARKGPKNEEFLVSALTDEYLFEGSVWYSREIDIPDELAGKNSYLYLERTRLTTLWLDGQEIGSRDSLNTAHVYELPQLEPGTHTITIRVDNTGYPTKGGHLTSPDTQTNWNGITGRLELQFYGESQLSGIRLDSELAARSVRIAATLESKSETTLVVSAKSFNSEDSHTVEEQEYIVSPGKFSVDYALGQDALLWSESAPNLYNILLVLKDSEGKAIGRQEVIFGLKEFRAEGDKFTINGEKTFLRGKHDGLIFPLTGYAPTDVEEWVRILGISKSYGINHYRFHTCCPPEAAFTAADMLGIYMQPELPFWGTITVETDEGHNQAEQDYLISEGYAILREFGNHPSFVMMSLGNELWGSKEKIDSFLKDYKAFDDRPLYTQGSNNHQWVPEVLEHDDFFSGVRFTRDRLFRGSYAMCDAPLGHVQTAVPGTMKDYDDQIVPPDFLNGGGQAAAAGGEIQIQYGTEAKTVQAGGESGEWIPQVPVVSHEIGQYATFPNFEEIKKYTGSLKAENFVVFRERLESKGLGHLAAKYFEASGQLAVACYKEELEAAFRSRRLAGFQLLDLQDFSGQGTALVGVLDAFMDSKGLVSAEEWRTFCNDAVLMARFPKYNYTAGELFTAHVELSCFRSGMPASAQLLWQLAAEGNVIAEGTTLAAIPAGSPYIDICDLAVNLPVVDRMSKLVLSLSIQGTDIRKSYDLWVYPEQSSNPLEDIHVFTELSEEALGLLENGGNVLLMPKPESLQNAIVGYYCTDFWCYPMFRSISESMNRPVPVGTMGLLIDNSHPVLREFPSEEHSTYPWWSIVENSKSLIMDDADRTWNPVVQTIDNFERNHKLSFLTECRLGNGNLLICALDAGKVSETPEGRQFLTSVANYMKSAEFKPQYQATAAELQALIQ</sequence>
<dbReference type="GO" id="GO:0009341">
    <property type="term" value="C:beta-galactosidase complex"/>
    <property type="evidence" value="ECO:0007669"/>
    <property type="project" value="TreeGrafter"/>
</dbReference>
<dbReference type="SUPFAM" id="SSF49785">
    <property type="entry name" value="Galactose-binding domain-like"/>
    <property type="match status" value="1"/>
</dbReference>
<keyword evidence="9" id="KW-1185">Reference proteome</keyword>
<evidence type="ECO:0000256" key="3">
    <source>
        <dbReference type="ARBA" id="ARBA00012756"/>
    </source>
</evidence>
<comment type="catalytic activity">
    <reaction evidence="1">
        <text>Hydrolysis of terminal non-reducing beta-D-galactose residues in beta-D-galactosides.</text>
        <dbReference type="EC" id="3.2.1.23"/>
    </reaction>
</comment>